<reference evidence="2" key="1">
    <citation type="journal article" date="2014" name="Front. Microbiol.">
        <title>High frequency of phylogenetically diverse reductive dehalogenase-homologous genes in deep subseafloor sedimentary metagenomes.</title>
        <authorList>
            <person name="Kawai M."/>
            <person name="Futagami T."/>
            <person name="Toyoda A."/>
            <person name="Takaki Y."/>
            <person name="Nishi S."/>
            <person name="Hori S."/>
            <person name="Arai W."/>
            <person name="Tsubouchi T."/>
            <person name="Morono Y."/>
            <person name="Uchiyama I."/>
            <person name="Ito T."/>
            <person name="Fujiyama A."/>
            <person name="Inagaki F."/>
            <person name="Takami H."/>
        </authorList>
    </citation>
    <scope>NUCLEOTIDE SEQUENCE</scope>
    <source>
        <strain evidence="2">Expedition CK06-06</strain>
    </source>
</reference>
<evidence type="ECO:0000313" key="2">
    <source>
        <dbReference type="EMBL" id="GAI98684.1"/>
    </source>
</evidence>
<sequence length="255" mass="28129">VIDPSGMYASTVGTALEGGSYYCSFEEEEGDDDQNSKNITSRISASENKRTSSNFSSTTSNTNSDTSTEEETAEEEEEEEEILVVYVMDGNGKIWTIPVASSGGAPITGQGNPSGQPVGGNSTEQFYSNSPDAYNYMWTNSFDAKGNPRVEISAWKTDKGIIVMPYYKNGIDYSYNDYLKVRTIDGSRYVTYNDNQYLITGHVHTHPSYNNGNIGLSGGDYDMINYIHGPINVLWNNRIWQVNGRTSSPIDLGGW</sequence>
<proteinExistence type="predicted"/>
<comment type="caution">
    <text evidence="2">The sequence shown here is derived from an EMBL/GenBank/DDBJ whole genome shotgun (WGS) entry which is preliminary data.</text>
</comment>
<gene>
    <name evidence="2" type="ORF">S12H4_41127</name>
</gene>
<name>X1V235_9ZZZZ</name>
<dbReference type="AlphaFoldDB" id="X1V235"/>
<feature type="compositionally biased region" description="Low complexity" evidence="1">
    <location>
        <begin position="51"/>
        <end position="66"/>
    </location>
</feature>
<feature type="region of interest" description="Disordered" evidence="1">
    <location>
        <begin position="25"/>
        <end position="79"/>
    </location>
</feature>
<accession>X1V235</accession>
<feature type="compositionally biased region" description="Acidic residues" evidence="1">
    <location>
        <begin position="67"/>
        <end position="79"/>
    </location>
</feature>
<protein>
    <submittedName>
        <fullName evidence="2">Uncharacterized protein</fullName>
    </submittedName>
</protein>
<feature type="compositionally biased region" description="Polar residues" evidence="1">
    <location>
        <begin position="36"/>
        <end position="46"/>
    </location>
</feature>
<organism evidence="2">
    <name type="scientific">marine sediment metagenome</name>
    <dbReference type="NCBI Taxonomy" id="412755"/>
    <lineage>
        <taxon>unclassified sequences</taxon>
        <taxon>metagenomes</taxon>
        <taxon>ecological metagenomes</taxon>
    </lineage>
</organism>
<evidence type="ECO:0000256" key="1">
    <source>
        <dbReference type="SAM" id="MobiDB-lite"/>
    </source>
</evidence>
<dbReference type="EMBL" id="BARW01025027">
    <property type="protein sequence ID" value="GAI98684.1"/>
    <property type="molecule type" value="Genomic_DNA"/>
</dbReference>
<feature type="non-terminal residue" evidence="2">
    <location>
        <position position="1"/>
    </location>
</feature>